<evidence type="ECO:0000256" key="1">
    <source>
        <dbReference type="PROSITE-ProRule" id="PRU00259"/>
    </source>
</evidence>
<dbReference type="PROSITE" id="PS50176">
    <property type="entry name" value="ARM_REPEAT"/>
    <property type="match status" value="2"/>
</dbReference>
<dbReference type="Pfam" id="PF00514">
    <property type="entry name" value="Arm"/>
    <property type="match status" value="1"/>
</dbReference>
<dbReference type="PANTHER" id="PTHR46241:SF1">
    <property type="entry name" value="OUTER DYNEIN ARM-DOCKING COMPLEX SUBUNIT 2"/>
    <property type="match status" value="1"/>
</dbReference>
<dbReference type="EMBL" id="HBIB01041079">
    <property type="protein sequence ID" value="CAE0264509.1"/>
    <property type="molecule type" value="Transcribed_RNA"/>
</dbReference>
<feature type="compositionally biased region" description="Low complexity" evidence="2">
    <location>
        <begin position="396"/>
        <end position="418"/>
    </location>
</feature>
<organism evidence="7">
    <name type="scientific">Palpitomonas bilix</name>
    <dbReference type="NCBI Taxonomy" id="652834"/>
    <lineage>
        <taxon>Eukaryota</taxon>
        <taxon>Eukaryota incertae sedis</taxon>
    </lineage>
</organism>
<feature type="region of interest" description="Disordered" evidence="2">
    <location>
        <begin position="165"/>
        <end position="185"/>
    </location>
</feature>
<dbReference type="EMBL" id="HBIB01041070">
    <property type="protein sequence ID" value="CAE0264501.1"/>
    <property type="molecule type" value="Transcribed_RNA"/>
</dbReference>
<dbReference type="Gene3D" id="1.25.10.10">
    <property type="entry name" value="Leucine-rich Repeat Variant"/>
    <property type="match status" value="3"/>
</dbReference>
<name>A0A7S3LU51_9EUKA</name>
<dbReference type="PANTHER" id="PTHR46241">
    <property type="entry name" value="ARMADILLO REPEAT-CONTAINING PROTEIN 4 ARMC4"/>
    <property type="match status" value="1"/>
</dbReference>
<reference evidence="7" key="1">
    <citation type="submission" date="2021-01" db="EMBL/GenBank/DDBJ databases">
        <authorList>
            <person name="Corre E."/>
            <person name="Pelletier E."/>
            <person name="Niang G."/>
            <person name="Scheremetjew M."/>
            <person name="Finn R."/>
            <person name="Kale V."/>
            <person name="Holt S."/>
            <person name="Cochrane G."/>
            <person name="Meng A."/>
            <person name="Brown T."/>
            <person name="Cohen L."/>
        </authorList>
    </citation>
    <scope>NUCLEOTIDE SEQUENCE</scope>
    <source>
        <strain evidence="7">NIES-2562</strain>
    </source>
</reference>
<dbReference type="InterPro" id="IPR011989">
    <property type="entry name" value="ARM-like"/>
</dbReference>
<sequence length="1268" mass="137828">MGGLESKLVWNSNKDALDSSGPNDRLLDFLYSILNDSCNDNVSLAHEVCFSKPLEFYTRLIPNDYKTIEDSKEYVVNDSGTECKAVSVVSNRPSLLINRFGDSSFQVSIFNFWALRSHLRAAGRYSVESRRREMATLLECERYLVQTLSGSKESIESQLDELEETVSLSSTPQGDVEQAYDDETNGGRVSALSDRALKTERLLFFRMLRQMEAKLDSFQDENDEEYSPLGVQLASGNGLESSLTVKEVTSEINSLQNLCGSNEARRGLRFLHWESEYEYTGSGSYAPPWRAPKGEIGYVLAGTFDKGVLVLTCTFNGYFVNKGYYVDANGKERLNYDAISRVYSSLSDLLEDNSSHFADALRLAEAGEIFSESDSESEHPTSEMSSVGDAKEQRLSPAPSDSASSVRSSALSRQSPSRMPVQHIDQEDGRKKQHSKTGSRPGSSMATRRRESETPRTAALRKLISSGSLKDVRSAGAKSSRPVSSSSVRRHQRHDMAKQEDESDDEKAEEEEEEEENYINPDICPNYNNIHRIVTRSLAASESSTLIYGLCQLEEMDLQDGVNQLALLDVGGLKPLLRLIEVNDTKVVVGAAQVLRTISSHPRVQNAIAKLNGVRPVVSMLGASQDIVRVLGAQVLMNLAKHTKACIKIQKTSGIEGLMNCLKEATECLAGDSTQDPTKKELMSQLALSAAIALRSAAKADTSKTLIRENNGVEALSSLLTISPPDLLVPLAGIVLECTEDAAFREELQVSDCMRTLVGYLNAPSSELRALCGEAICRCAVDGGSGGSGGKAIQTKDVLAPLVTLLSSTDKPLLISATAAIQKSLSSESNVSVFLGLSGPASLIAALSNSPYEEVQVNITGAIWNVAKVAAGRAALRSGSSTSSLVELLRKTSVPLLINVTGAIGACAMDDTLKVAIAEADGLRLLWSLLRLNHAKVQANAAGAICPLLDHPKNLAIVGEQLTGGLQLLVDLLRSDDENVQSNVCAAIANVAKAEYALAVLSEQGVLPELASLCSTCTVKVRKNLVRVSSFISHFVLVLLWIEACAISQCCSYGDNRAVFGELGGVAPLVDFLDTSSADTLRASVLAMLQLSEDPQNAVTLRKRGVVTKLVGHVLRSCQNFGLTIYCLGRPLGRRRPLSTGYGSCHPIKRTCNNAALISTNSARRSAALVVIVLGVFESCCEGIRKVTTKFSSFALNETSKSSSWQILQRREWLRCQKCSTLPQFFAEKGFLQTVFPPLDRQTEYLQQHQQLTFSTHRLFQETPQTAP</sequence>
<evidence type="ECO:0000313" key="6">
    <source>
        <dbReference type="EMBL" id="CAE0264502.1"/>
    </source>
</evidence>
<dbReference type="SUPFAM" id="SSF48371">
    <property type="entry name" value="ARM repeat"/>
    <property type="match status" value="2"/>
</dbReference>
<feature type="compositionally biased region" description="Acidic residues" evidence="2">
    <location>
        <begin position="501"/>
        <end position="517"/>
    </location>
</feature>
<dbReference type="SMART" id="SM00185">
    <property type="entry name" value="ARM"/>
    <property type="match status" value="6"/>
</dbReference>
<dbReference type="EMBL" id="HBIB01041063">
    <property type="protein sequence ID" value="CAE0264494.1"/>
    <property type="molecule type" value="Transcribed_RNA"/>
</dbReference>
<gene>
    <name evidence="3" type="ORF">PBIL07802_LOCUS26799</name>
    <name evidence="4" type="ORF">PBIL07802_LOCUS26804</name>
    <name evidence="5" type="ORF">PBIL07802_LOCUS26806</name>
    <name evidence="6" type="ORF">PBIL07802_LOCUS26807</name>
    <name evidence="7" type="ORF">PBIL07802_LOCUS26814</name>
</gene>
<evidence type="ECO:0000313" key="4">
    <source>
        <dbReference type="EMBL" id="CAE0264499.1"/>
    </source>
</evidence>
<evidence type="ECO:0000313" key="3">
    <source>
        <dbReference type="EMBL" id="CAE0264494.1"/>
    </source>
</evidence>
<accession>A0A7S3LU51</accession>
<feature type="region of interest" description="Disordered" evidence="2">
    <location>
        <begin position="370"/>
        <end position="521"/>
    </location>
</feature>
<feature type="repeat" description="ARM" evidence="1">
    <location>
        <begin position="964"/>
        <end position="992"/>
    </location>
</feature>
<protein>
    <submittedName>
        <fullName evidence="7">Uncharacterized protein</fullName>
    </submittedName>
</protein>
<dbReference type="AlphaFoldDB" id="A0A7S3LU51"/>
<proteinExistence type="predicted"/>
<evidence type="ECO:0000313" key="5">
    <source>
        <dbReference type="EMBL" id="CAE0264501.1"/>
    </source>
</evidence>
<evidence type="ECO:0000256" key="2">
    <source>
        <dbReference type="SAM" id="MobiDB-lite"/>
    </source>
</evidence>
<evidence type="ECO:0000313" key="7">
    <source>
        <dbReference type="EMBL" id="CAE0264509.1"/>
    </source>
</evidence>
<dbReference type="InterPro" id="IPR000225">
    <property type="entry name" value="Armadillo"/>
</dbReference>
<dbReference type="EMBL" id="HBIB01041068">
    <property type="protein sequence ID" value="CAE0264499.1"/>
    <property type="molecule type" value="Transcribed_RNA"/>
</dbReference>
<dbReference type="EMBL" id="HBIB01041071">
    <property type="protein sequence ID" value="CAE0264502.1"/>
    <property type="molecule type" value="Transcribed_RNA"/>
</dbReference>
<feature type="repeat" description="ARM" evidence="1">
    <location>
        <begin position="571"/>
        <end position="613"/>
    </location>
</feature>
<dbReference type="InterPro" id="IPR016024">
    <property type="entry name" value="ARM-type_fold"/>
</dbReference>